<dbReference type="Gene3D" id="3.40.800.20">
    <property type="entry name" value="Histone deacetylase domain"/>
    <property type="match status" value="1"/>
</dbReference>
<dbReference type="GO" id="GO:0000118">
    <property type="term" value="C:histone deacetylase complex"/>
    <property type="evidence" value="ECO:0007669"/>
    <property type="project" value="UniProtKB-ARBA"/>
</dbReference>
<name>M2P989_CERS8</name>
<dbReference type="InterPro" id="IPR003084">
    <property type="entry name" value="HDAC_I/II"/>
</dbReference>
<dbReference type="HOGENOM" id="CLU_007727_7_6_1"/>
<dbReference type="InterPro" id="IPR023801">
    <property type="entry name" value="His_deacetylse_dom"/>
</dbReference>
<evidence type="ECO:0000256" key="3">
    <source>
        <dbReference type="ARBA" id="ARBA00022801"/>
    </source>
</evidence>
<evidence type="ECO:0000313" key="7">
    <source>
        <dbReference type="Proteomes" id="UP000016930"/>
    </source>
</evidence>
<dbReference type="InterPro" id="IPR037138">
    <property type="entry name" value="His_deacetylse_dom_sf"/>
</dbReference>
<evidence type="ECO:0000256" key="4">
    <source>
        <dbReference type="ARBA" id="ARBA00022853"/>
    </source>
</evidence>
<dbReference type="GO" id="GO:0141221">
    <property type="term" value="F:histone deacetylase activity, hydrolytic mechanism"/>
    <property type="evidence" value="ECO:0007669"/>
    <property type="project" value="UniProtKB-EC"/>
</dbReference>
<keyword evidence="4" id="KW-0156">Chromatin regulator</keyword>
<keyword evidence="3" id="KW-0378">Hydrolase</keyword>
<dbReference type="PANTHER" id="PTHR10625">
    <property type="entry name" value="HISTONE DEACETYLASE HDAC1-RELATED"/>
    <property type="match status" value="1"/>
</dbReference>
<dbReference type="EMBL" id="KB445814">
    <property type="protein sequence ID" value="EMD31974.1"/>
    <property type="molecule type" value="Genomic_DNA"/>
</dbReference>
<dbReference type="GO" id="GO:0040029">
    <property type="term" value="P:epigenetic regulation of gene expression"/>
    <property type="evidence" value="ECO:0007669"/>
    <property type="project" value="TreeGrafter"/>
</dbReference>
<dbReference type="OrthoDB" id="73273at2759"/>
<dbReference type="PRINTS" id="PR01270">
    <property type="entry name" value="HDASUPER"/>
</dbReference>
<evidence type="ECO:0000259" key="5">
    <source>
        <dbReference type="Pfam" id="PF00850"/>
    </source>
</evidence>
<organism evidence="6 7">
    <name type="scientific">Ceriporiopsis subvermispora (strain B)</name>
    <name type="common">White-rot fungus</name>
    <name type="synonym">Gelatoporia subvermispora</name>
    <dbReference type="NCBI Taxonomy" id="914234"/>
    <lineage>
        <taxon>Eukaryota</taxon>
        <taxon>Fungi</taxon>
        <taxon>Dikarya</taxon>
        <taxon>Basidiomycota</taxon>
        <taxon>Agaricomycotina</taxon>
        <taxon>Agaricomycetes</taxon>
        <taxon>Polyporales</taxon>
        <taxon>Gelatoporiaceae</taxon>
        <taxon>Gelatoporia</taxon>
    </lineage>
</organism>
<sequence>MPATDRELAAYHDRDYLDFILDDKNMSEPSEDDPRYAEFGLEDDCPPFRALPEYVRLVAGASLTAARQLSEEKADIAVCWDGGRHHAHKSHASGFCYVADCVLAILALKRSLTPSGQRPRILYLDLDVHFSDGVSQAFAASARGSSTPQVLTISLHHAAPGFFPASPLAELSDPTSPSFDPYTISIPLARGASDATFALLWPSIEQIAHAFGPDYVVVQCGVDGLAGDPCGVWNWSLAEAEGSFAWCVDRICNKWGYKTLLLGGGGYNSPNAARAWTYLMSLACQRQLSVEANIPHHSAFPLYAPSFTLDVSSGTMQDLNSIKYLNHARHMLLKCNRYYEKDAGDCM</sequence>
<dbReference type="Pfam" id="PF00850">
    <property type="entry name" value="Hist_deacetyl"/>
    <property type="match status" value="1"/>
</dbReference>
<reference evidence="6 7" key="1">
    <citation type="journal article" date="2012" name="Proc. Natl. Acad. Sci. U.S.A.">
        <title>Comparative genomics of Ceriporiopsis subvermispora and Phanerochaete chrysosporium provide insight into selective ligninolysis.</title>
        <authorList>
            <person name="Fernandez-Fueyo E."/>
            <person name="Ruiz-Duenas F.J."/>
            <person name="Ferreira P."/>
            <person name="Floudas D."/>
            <person name="Hibbett D.S."/>
            <person name="Canessa P."/>
            <person name="Larrondo L.F."/>
            <person name="James T.Y."/>
            <person name="Seelenfreund D."/>
            <person name="Lobos S."/>
            <person name="Polanco R."/>
            <person name="Tello M."/>
            <person name="Honda Y."/>
            <person name="Watanabe T."/>
            <person name="Watanabe T."/>
            <person name="Ryu J.S."/>
            <person name="Kubicek C.P."/>
            <person name="Schmoll M."/>
            <person name="Gaskell J."/>
            <person name="Hammel K.E."/>
            <person name="St John F.J."/>
            <person name="Vanden Wymelenberg A."/>
            <person name="Sabat G."/>
            <person name="Splinter BonDurant S."/>
            <person name="Syed K."/>
            <person name="Yadav J.S."/>
            <person name="Doddapaneni H."/>
            <person name="Subramanian V."/>
            <person name="Lavin J.L."/>
            <person name="Oguiza J.A."/>
            <person name="Perez G."/>
            <person name="Pisabarro A.G."/>
            <person name="Ramirez L."/>
            <person name="Santoyo F."/>
            <person name="Master E."/>
            <person name="Coutinho P.M."/>
            <person name="Henrissat B."/>
            <person name="Lombard V."/>
            <person name="Magnuson J.K."/>
            <person name="Kuees U."/>
            <person name="Hori C."/>
            <person name="Igarashi K."/>
            <person name="Samejima M."/>
            <person name="Held B.W."/>
            <person name="Barry K.W."/>
            <person name="LaButti K.M."/>
            <person name="Lapidus A."/>
            <person name="Lindquist E.A."/>
            <person name="Lucas S.M."/>
            <person name="Riley R."/>
            <person name="Salamov A.A."/>
            <person name="Hoffmeister D."/>
            <person name="Schwenk D."/>
            <person name="Hadar Y."/>
            <person name="Yarden O."/>
            <person name="de Vries R.P."/>
            <person name="Wiebenga A."/>
            <person name="Stenlid J."/>
            <person name="Eastwood D."/>
            <person name="Grigoriev I.V."/>
            <person name="Berka R.M."/>
            <person name="Blanchette R.A."/>
            <person name="Kersten P."/>
            <person name="Martinez A.T."/>
            <person name="Vicuna R."/>
            <person name="Cullen D."/>
        </authorList>
    </citation>
    <scope>NUCLEOTIDE SEQUENCE [LARGE SCALE GENOMIC DNA]</scope>
    <source>
        <strain evidence="6 7">B</strain>
    </source>
</reference>
<evidence type="ECO:0000256" key="1">
    <source>
        <dbReference type="ARBA" id="ARBA00006457"/>
    </source>
</evidence>
<dbReference type="InterPro" id="IPR000286">
    <property type="entry name" value="HDACs"/>
</dbReference>
<dbReference type="InterPro" id="IPR023696">
    <property type="entry name" value="Ureohydrolase_dom_sf"/>
</dbReference>
<accession>M2P989</accession>
<feature type="domain" description="Histone deacetylase" evidence="5">
    <location>
        <begin position="2"/>
        <end position="281"/>
    </location>
</feature>
<dbReference type="SUPFAM" id="SSF52768">
    <property type="entry name" value="Arginase/deacetylase"/>
    <property type="match status" value="1"/>
</dbReference>
<gene>
    <name evidence="6" type="ORF">CERSUDRAFT_119291</name>
</gene>
<protein>
    <recommendedName>
        <fullName evidence="2">histone deacetylase</fullName>
        <ecNumber evidence="2">3.5.1.98</ecNumber>
    </recommendedName>
</protein>
<proteinExistence type="inferred from homology"/>
<keyword evidence="7" id="KW-1185">Reference proteome</keyword>
<dbReference type="STRING" id="914234.M2P989"/>
<dbReference type="Proteomes" id="UP000016930">
    <property type="component" value="Unassembled WGS sequence"/>
</dbReference>
<evidence type="ECO:0000313" key="6">
    <source>
        <dbReference type="EMBL" id="EMD31974.1"/>
    </source>
</evidence>
<comment type="similarity">
    <text evidence="1">Belongs to the histone deacetylase family. HD type 1 subfamily.</text>
</comment>
<dbReference type="EC" id="3.5.1.98" evidence="2"/>
<dbReference type="AlphaFoldDB" id="M2P989"/>
<dbReference type="PRINTS" id="PR01271">
    <property type="entry name" value="HISDACETLASE"/>
</dbReference>
<evidence type="ECO:0000256" key="2">
    <source>
        <dbReference type="ARBA" id="ARBA00012111"/>
    </source>
</evidence>
<dbReference type="PANTHER" id="PTHR10625:SF10">
    <property type="entry name" value="HISTONE DEACETYLASE HDAC1"/>
    <property type="match status" value="1"/>
</dbReference>